<evidence type="ECO:0000313" key="2">
    <source>
        <dbReference type="EMBL" id="CUS02663.2"/>
    </source>
</evidence>
<accession>A0A170PEM2</accession>
<evidence type="ECO:0000259" key="1">
    <source>
        <dbReference type="Pfam" id="PF18899"/>
    </source>
</evidence>
<sequence>MSSVQEFFTGYKESEVIFDALSATIDLLGPLVFQVSKSQIAFRHRRPFAWVWVPARYLRGHVAPLVLSIALRRRDPSPRWKEIVEPAPGRFMHHLALYSAAEIDQEVVAWLREAWSEAA</sequence>
<reference evidence="2" key="1">
    <citation type="submission" date="2016-01" db="EMBL/GenBank/DDBJ databases">
        <authorList>
            <person name="Mcilroy J.S."/>
            <person name="Karst M S."/>
            <person name="Albertsen M."/>
        </authorList>
    </citation>
    <scope>NUCLEOTIDE SEQUENCE</scope>
    <source>
        <strain evidence="2">Cfx-K</strain>
    </source>
</reference>
<keyword evidence="3" id="KW-1185">Reference proteome</keyword>
<protein>
    <recommendedName>
        <fullName evidence="1">DUF5655 domain-containing protein</fullName>
    </recommendedName>
</protein>
<dbReference type="EMBL" id="LN890655">
    <property type="protein sequence ID" value="CUS02663.2"/>
    <property type="molecule type" value="Genomic_DNA"/>
</dbReference>
<name>A0A170PEM2_9CHLR</name>
<dbReference type="AlphaFoldDB" id="A0A170PEM2"/>
<dbReference type="Pfam" id="PF18899">
    <property type="entry name" value="DUF5655"/>
    <property type="match status" value="1"/>
</dbReference>
<dbReference type="KEGG" id="pbf:CFX0092_A0785"/>
<evidence type="ECO:0000313" key="3">
    <source>
        <dbReference type="Proteomes" id="UP000215027"/>
    </source>
</evidence>
<feature type="domain" description="DUF5655" evidence="1">
    <location>
        <begin position="10"/>
        <end position="116"/>
    </location>
</feature>
<proteinExistence type="predicted"/>
<dbReference type="Proteomes" id="UP000215027">
    <property type="component" value="Chromosome I"/>
</dbReference>
<gene>
    <name evidence="2" type="ORF">CFX0092_A0785</name>
</gene>
<dbReference type="RefSeq" id="WP_197699872.1">
    <property type="nucleotide sequence ID" value="NZ_LN890655.1"/>
</dbReference>
<organism evidence="2 3">
    <name type="scientific">Candidatus Promineifilum breve</name>
    <dbReference type="NCBI Taxonomy" id="1806508"/>
    <lineage>
        <taxon>Bacteria</taxon>
        <taxon>Bacillati</taxon>
        <taxon>Chloroflexota</taxon>
        <taxon>Ardenticatenia</taxon>
        <taxon>Candidatus Promineifilales</taxon>
        <taxon>Candidatus Promineifilaceae</taxon>
        <taxon>Candidatus Promineifilum</taxon>
    </lineage>
</organism>
<dbReference type="InterPro" id="IPR043714">
    <property type="entry name" value="DUF5655"/>
</dbReference>